<name>A0A7R7DUX7_9ACTN</name>
<dbReference type="Proteomes" id="UP000611640">
    <property type="component" value="Chromosome"/>
</dbReference>
<keyword evidence="4" id="KW-1185">Reference proteome</keyword>
<keyword evidence="2" id="KW-0812">Transmembrane</keyword>
<dbReference type="EMBL" id="AP023355">
    <property type="protein sequence ID" value="BCJ38307.1"/>
    <property type="molecule type" value="Genomic_DNA"/>
</dbReference>
<sequence length="335" mass="34651">MTQPPDHPYRDGAAGAGPDRTQPPDGADRTQPPDGADRTHAACRADRPHAACRADRPEPPDDSAGRPRPPYEPAGAPGADLPAEPARVGSGDRSTRRRRVGVLGGGALLLVAIVAVTAVVLTRPDRSEGARQVASRSVATTSPAPTRTADARSGPPSASPRASHRGTHRSEPPAHRPPAEIRDKVDWSPFEHAYGSATEPAAGSTSAHGGVTQVRASRSFGAYDRAGLAAVTADARYFGSASQARSRYDALCGGGGGKKSGPTRSATVGDRACSYRSDVSDGSSGTVILYVQVLRGNVLLQVTPMAFHDGSWSSTDLATLRSASVRCASATVTRL</sequence>
<feature type="compositionally biased region" description="Basic and acidic residues" evidence="1">
    <location>
        <begin position="35"/>
        <end position="65"/>
    </location>
</feature>
<evidence type="ECO:0000313" key="3">
    <source>
        <dbReference type="EMBL" id="BCJ38307.1"/>
    </source>
</evidence>
<evidence type="ECO:0000256" key="1">
    <source>
        <dbReference type="SAM" id="MobiDB-lite"/>
    </source>
</evidence>
<evidence type="ECO:0000313" key="4">
    <source>
        <dbReference type="Proteomes" id="UP000611640"/>
    </source>
</evidence>
<feature type="compositionally biased region" description="Polar residues" evidence="1">
    <location>
        <begin position="134"/>
        <end position="145"/>
    </location>
</feature>
<feature type="compositionally biased region" description="Basic and acidic residues" evidence="1">
    <location>
        <begin position="168"/>
        <end position="182"/>
    </location>
</feature>
<feature type="transmembrane region" description="Helical" evidence="2">
    <location>
        <begin position="100"/>
        <end position="121"/>
    </location>
</feature>
<dbReference type="KEGG" id="atl:Athai_58100"/>
<feature type="region of interest" description="Disordered" evidence="1">
    <location>
        <begin position="1"/>
        <end position="97"/>
    </location>
</feature>
<feature type="compositionally biased region" description="Low complexity" evidence="1">
    <location>
        <begin position="151"/>
        <end position="161"/>
    </location>
</feature>
<evidence type="ECO:0000256" key="2">
    <source>
        <dbReference type="SAM" id="Phobius"/>
    </source>
</evidence>
<dbReference type="RefSeq" id="WP_203964366.1">
    <property type="nucleotide sequence ID" value="NZ_AP023355.1"/>
</dbReference>
<keyword evidence="2" id="KW-0472">Membrane</keyword>
<dbReference type="AlphaFoldDB" id="A0A7R7DUX7"/>
<proteinExistence type="predicted"/>
<organism evidence="3 4">
    <name type="scientific">Actinocatenispora thailandica</name>
    <dbReference type="NCBI Taxonomy" id="227318"/>
    <lineage>
        <taxon>Bacteria</taxon>
        <taxon>Bacillati</taxon>
        <taxon>Actinomycetota</taxon>
        <taxon>Actinomycetes</taxon>
        <taxon>Micromonosporales</taxon>
        <taxon>Micromonosporaceae</taxon>
        <taxon>Actinocatenispora</taxon>
    </lineage>
</organism>
<feature type="region of interest" description="Disordered" evidence="1">
    <location>
        <begin position="125"/>
        <end position="182"/>
    </location>
</feature>
<reference evidence="3 4" key="1">
    <citation type="submission" date="2020-08" db="EMBL/GenBank/DDBJ databases">
        <title>Whole genome shotgun sequence of Actinocatenispora thailandica NBRC 105041.</title>
        <authorList>
            <person name="Komaki H."/>
            <person name="Tamura T."/>
        </authorList>
    </citation>
    <scope>NUCLEOTIDE SEQUENCE [LARGE SCALE GENOMIC DNA]</scope>
    <source>
        <strain evidence="3 4">NBRC 105041</strain>
    </source>
</reference>
<protein>
    <submittedName>
        <fullName evidence="3">Uncharacterized protein</fullName>
    </submittedName>
</protein>
<accession>A0A7R7DUX7</accession>
<gene>
    <name evidence="3" type="ORF">Athai_58100</name>
</gene>
<keyword evidence="2" id="KW-1133">Transmembrane helix</keyword>